<evidence type="ECO:0000259" key="1">
    <source>
        <dbReference type="Pfam" id="PF21805"/>
    </source>
</evidence>
<gene>
    <name evidence="2" type="ORF">MFMK1_003273</name>
</gene>
<sequence length="183" mass="20455">MMKNRRVIMPKARKMLSDWNTPYIQSLMKLIETQSKATLAIWAVDYSEQVILPLWRKYYLNDVRPQNALNAAREWLSGIIKLPQAKSKILECHAAAREANGNPVAQAAARAIGQCTSTIHSARHCIGLAFYGALAVAYDRLGTDAPWEQIEQCAAEECGRMEAALRAVAVEDEPNPAKIDWKC</sequence>
<dbReference type="EMBL" id="CP121694">
    <property type="protein sequence ID" value="WRO23413.1"/>
    <property type="molecule type" value="Genomic_DNA"/>
</dbReference>
<proteinExistence type="predicted"/>
<protein>
    <recommendedName>
        <fullName evidence="1">Imm-5-like domain-containing protein</fullName>
    </recommendedName>
</protein>
<dbReference type="Proteomes" id="UP001329915">
    <property type="component" value="Chromosome"/>
</dbReference>
<reference evidence="2 3" key="1">
    <citation type="submission" date="2023-04" db="EMBL/GenBank/DDBJ databases">
        <authorList>
            <person name="Hsu D."/>
        </authorList>
    </citation>
    <scope>NUCLEOTIDE SEQUENCE [LARGE SCALE GENOMIC DNA]</scope>
    <source>
        <strain evidence="2 3">MK1</strain>
    </source>
</reference>
<dbReference type="InterPro" id="IPR048667">
    <property type="entry name" value="Imm5-like"/>
</dbReference>
<accession>A0AAU0UVR3</accession>
<dbReference type="Pfam" id="PF21805">
    <property type="entry name" value="Imm5_like"/>
    <property type="match status" value="1"/>
</dbReference>
<dbReference type="AlphaFoldDB" id="A0AAU0UVR3"/>
<evidence type="ECO:0000313" key="2">
    <source>
        <dbReference type="EMBL" id="WRO23413.1"/>
    </source>
</evidence>
<feature type="domain" description="Imm-5-like" evidence="1">
    <location>
        <begin position="30"/>
        <end position="163"/>
    </location>
</feature>
<dbReference type="KEGG" id="dbc:MFMK1_003273"/>
<organism evidence="2 3">
    <name type="scientific">Metallumcola ferriviriculae</name>
    <dbReference type="NCBI Taxonomy" id="3039180"/>
    <lineage>
        <taxon>Bacteria</taxon>
        <taxon>Bacillati</taxon>
        <taxon>Bacillota</taxon>
        <taxon>Clostridia</taxon>
        <taxon>Neomoorellales</taxon>
        <taxon>Desulfitibacteraceae</taxon>
        <taxon>Metallumcola</taxon>
    </lineage>
</organism>
<evidence type="ECO:0000313" key="3">
    <source>
        <dbReference type="Proteomes" id="UP001329915"/>
    </source>
</evidence>
<name>A0AAU0UVR3_9FIRM</name>
<keyword evidence="3" id="KW-1185">Reference proteome</keyword>